<dbReference type="AlphaFoldDB" id="A0A1B9XX72"/>
<dbReference type="InterPro" id="IPR008969">
    <property type="entry name" value="CarboxyPept-like_regulatory"/>
</dbReference>
<dbReference type="STRING" id="447689.BA195_11110"/>
<dbReference type="OrthoDB" id="1417583at2"/>
<dbReference type="SUPFAM" id="SSF49464">
    <property type="entry name" value="Carboxypeptidase regulatory domain-like"/>
    <property type="match status" value="1"/>
</dbReference>
<accession>A0A1B9XX72</accession>
<evidence type="ECO:0000313" key="2">
    <source>
        <dbReference type="Proteomes" id="UP000093186"/>
    </source>
</evidence>
<reference evidence="1 2" key="1">
    <citation type="submission" date="2016-06" db="EMBL/GenBank/DDBJ databases">
        <title>Draft Genome Sequence of Tenacibaculum soleae UCD-KL19.</title>
        <authorList>
            <person name="Eisen J.A."/>
            <person name="Coil D.A."/>
            <person name="Lujan K.M."/>
        </authorList>
    </citation>
    <scope>NUCLEOTIDE SEQUENCE [LARGE SCALE GENOMIC DNA]</scope>
    <source>
        <strain evidence="1 2">UCD-KL19</strain>
    </source>
</reference>
<sequence length="271" mass="31108">MKKLLPLIFICISFKVFSQKKRNFLYATLKDKLGAVYNAHIINLSTKQGTFSNQEGKFRILAKATDSLQITFVGYKTTVFEVVTKHFGMFENTIHLKKEVIELNEIVLKKHNLIGALTIDAKKTPKNIGKDRSESALDFSMINFEEKVISQIDAIDLSKAPNMQKQTDPTAKFGGIGVGYTEGIDQYGAAKRRLRKEIKFKEAFPKMLISEFGEKFFFVDLKIPKEKYYHFLEYCNPLDIENLYKKGNVLLVIKILKQESKSYLNIINLPE</sequence>
<keyword evidence="2" id="KW-1185">Reference proteome</keyword>
<proteinExistence type="predicted"/>
<gene>
    <name evidence="1" type="ORF">BA195_11110</name>
</gene>
<comment type="caution">
    <text evidence="1">The sequence shown here is derived from an EMBL/GenBank/DDBJ whole genome shotgun (WGS) entry which is preliminary data.</text>
</comment>
<name>A0A1B9XX72_9FLAO</name>
<evidence type="ECO:0000313" key="1">
    <source>
        <dbReference type="EMBL" id="OCK42167.1"/>
    </source>
</evidence>
<dbReference type="Pfam" id="PF13715">
    <property type="entry name" value="CarbopepD_reg_2"/>
    <property type="match status" value="1"/>
</dbReference>
<organism evidence="1 2">
    <name type="scientific">Tenacibaculum soleae</name>
    <dbReference type="NCBI Taxonomy" id="447689"/>
    <lineage>
        <taxon>Bacteria</taxon>
        <taxon>Pseudomonadati</taxon>
        <taxon>Bacteroidota</taxon>
        <taxon>Flavobacteriia</taxon>
        <taxon>Flavobacteriales</taxon>
        <taxon>Flavobacteriaceae</taxon>
        <taxon>Tenacibaculum</taxon>
    </lineage>
</organism>
<evidence type="ECO:0008006" key="3">
    <source>
        <dbReference type="Google" id="ProtNLM"/>
    </source>
</evidence>
<dbReference type="EMBL" id="MAKX01000024">
    <property type="protein sequence ID" value="OCK42167.1"/>
    <property type="molecule type" value="Genomic_DNA"/>
</dbReference>
<dbReference type="Proteomes" id="UP000093186">
    <property type="component" value="Unassembled WGS sequence"/>
</dbReference>
<protein>
    <recommendedName>
        <fullName evidence="3">TonB-dependent receptor</fullName>
    </recommendedName>
</protein>
<dbReference type="RefSeq" id="WP_068705556.1">
    <property type="nucleotide sequence ID" value="NZ_MAKX01000024.1"/>
</dbReference>